<evidence type="ECO:0000313" key="9">
    <source>
        <dbReference type="Proteomes" id="UP000264006"/>
    </source>
</evidence>
<feature type="domain" description="NusB/RsmB/TIM44" evidence="7">
    <location>
        <begin position="19"/>
        <end position="139"/>
    </location>
</feature>
<keyword evidence="2 6" id="KW-0889">Transcription antitermination</keyword>
<keyword evidence="3 6" id="KW-0694">RNA-binding</keyword>
<dbReference type="Proteomes" id="UP000264006">
    <property type="component" value="Chromosome"/>
</dbReference>
<dbReference type="HAMAP" id="MF_00073">
    <property type="entry name" value="NusB"/>
    <property type="match status" value="1"/>
</dbReference>
<gene>
    <name evidence="6" type="primary">nusB</name>
    <name evidence="8" type="ORF">DVS28_a1779</name>
</gene>
<accession>A0A346XW73</accession>
<dbReference type="InterPro" id="IPR035926">
    <property type="entry name" value="NusB-like_sf"/>
</dbReference>
<keyword evidence="4 6" id="KW-0805">Transcription regulation</keyword>
<dbReference type="EMBL" id="CP031165">
    <property type="protein sequence ID" value="AXV06470.1"/>
    <property type="molecule type" value="Genomic_DNA"/>
</dbReference>
<dbReference type="InterPro" id="IPR011605">
    <property type="entry name" value="NusB_fam"/>
</dbReference>
<dbReference type="SUPFAM" id="SSF48013">
    <property type="entry name" value="NusB-like"/>
    <property type="match status" value="1"/>
</dbReference>
<comment type="function">
    <text evidence="6">Involved in transcription antitermination. Required for transcription of ribosomal RNA (rRNA) genes. Binds specifically to the boxA antiterminator sequence of the ribosomal RNA (rrn) operons.</text>
</comment>
<dbReference type="KEGG" id="euz:DVS28_a1779"/>
<reference evidence="8 9" key="1">
    <citation type="submission" date="2018-09" db="EMBL/GenBank/DDBJ databases">
        <title>Complete genome sequence of Euzebya sp. DY32-46 isolated from seawater of Pacific Ocean.</title>
        <authorList>
            <person name="Xu L."/>
            <person name="Wu Y.-H."/>
            <person name="Xu X.-W."/>
        </authorList>
    </citation>
    <scope>NUCLEOTIDE SEQUENCE [LARGE SCALE GENOMIC DNA]</scope>
    <source>
        <strain evidence="8 9">DY32-46</strain>
    </source>
</reference>
<evidence type="ECO:0000256" key="1">
    <source>
        <dbReference type="ARBA" id="ARBA00005952"/>
    </source>
</evidence>
<dbReference type="PANTHER" id="PTHR11078:SF3">
    <property type="entry name" value="ANTITERMINATION NUSB DOMAIN-CONTAINING PROTEIN"/>
    <property type="match status" value="1"/>
</dbReference>
<organism evidence="8 9">
    <name type="scientific">Euzebya pacifica</name>
    <dbReference type="NCBI Taxonomy" id="1608957"/>
    <lineage>
        <taxon>Bacteria</taxon>
        <taxon>Bacillati</taxon>
        <taxon>Actinomycetota</taxon>
        <taxon>Nitriliruptoria</taxon>
        <taxon>Euzebyales</taxon>
    </lineage>
</organism>
<evidence type="ECO:0000256" key="5">
    <source>
        <dbReference type="ARBA" id="ARBA00023163"/>
    </source>
</evidence>
<dbReference type="PANTHER" id="PTHR11078">
    <property type="entry name" value="N UTILIZATION SUBSTANCE PROTEIN B-RELATED"/>
    <property type="match status" value="1"/>
</dbReference>
<name>A0A346XW73_9ACTN</name>
<evidence type="ECO:0000256" key="3">
    <source>
        <dbReference type="ARBA" id="ARBA00022884"/>
    </source>
</evidence>
<dbReference type="Pfam" id="PF01029">
    <property type="entry name" value="NusB"/>
    <property type="match status" value="1"/>
</dbReference>
<keyword evidence="5 6" id="KW-0804">Transcription</keyword>
<keyword evidence="9" id="KW-1185">Reference proteome</keyword>
<comment type="similarity">
    <text evidence="1 6">Belongs to the NusB family.</text>
</comment>
<dbReference type="GO" id="GO:0031564">
    <property type="term" value="P:transcription antitermination"/>
    <property type="evidence" value="ECO:0007669"/>
    <property type="project" value="UniProtKB-KW"/>
</dbReference>
<dbReference type="GO" id="GO:0006353">
    <property type="term" value="P:DNA-templated transcription termination"/>
    <property type="evidence" value="ECO:0007669"/>
    <property type="project" value="UniProtKB-UniRule"/>
</dbReference>
<dbReference type="AlphaFoldDB" id="A0A346XW73"/>
<evidence type="ECO:0000259" key="7">
    <source>
        <dbReference type="Pfam" id="PF01029"/>
    </source>
</evidence>
<dbReference type="CDD" id="cd00619">
    <property type="entry name" value="Terminator_NusB"/>
    <property type="match status" value="1"/>
</dbReference>
<sequence length="144" mass="15571">MTAAEDSVPGSGRSMSRTEARTKALEVLFAADLRGVPAGTLLDDPEGGWVDEFTRTLVTTVADNRYDIDQLIGERAEGWTLDRMPGVDRNVLRLGLAELLYIDEVPPAVAIDEAVELAKSLSTDSSPRFVNGILAAVARDRDLL</sequence>
<dbReference type="InterPro" id="IPR006027">
    <property type="entry name" value="NusB_RsmB_TIM44"/>
</dbReference>
<evidence type="ECO:0000313" key="8">
    <source>
        <dbReference type="EMBL" id="AXV06470.1"/>
    </source>
</evidence>
<protein>
    <recommendedName>
        <fullName evidence="6">Transcription antitermination protein NusB</fullName>
    </recommendedName>
    <alternativeName>
        <fullName evidence="6">Antitermination factor NusB</fullName>
    </alternativeName>
</protein>
<evidence type="ECO:0000256" key="6">
    <source>
        <dbReference type="HAMAP-Rule" id="MF_00073"/>
    </source>
</evidence>
<dbReference type="RefSeq" id="WP_164710221.1">
    <property type="nucleotide sequence ID" value="NZ_CAXIBR010000217.1"/>
</dbReference>
<dbReference type="GO" id="GO:0003723">
    <property type="term" value="F:RNA binding"/>
    <property type="evidence" value="ECO:0007669"/>
    <property type="project" value="UniProtKB-UniRule"/>
</dbReference>
<proteinExistence type="inferred from homology"/>
<dbReference type="NCBIfam" id="TIGR01951">
    <property type="entry name" value="nusB"/>
    <property type="match status" value="1"/>
</dbReference>
<dbReference type="GO" id="GO:0005829">
    <property type="term" value="C:cytosol"/>
    <property type="evidence" value="ECO:0007669"/>
    <property type="project" value="TreeGrafter"/>
</dbReference>
<evidence type="ECO:0000256" key="2">
    <source>
        <dbReference type="ARBA" id="ARBA00022814"/>
    </source>
</evidence>
<evidence type="ECO:0000256" key="4">
    <source>
        <dbReference type="ARBA" id="ARBA00023015"/>
    </source>
</evidence>
<dbReference type="Gene3D" id="1.10.940.10">
    <property type="entry name" value="NusB-like"/>
    <property type="match status" value="1"/>
</dbReference>